<protein>
    <recommendedName>
        <fullName evidence="7">UPF0056 membrane protein</fullName>
    </recommendedName>
</protein>
<name>A0ABT8MB10_9EURY</name>
<evidence type="ECO:0000256" key="4">
    <source>
        <dbReference type="ARBA" id="ARBA00022692"/>
    </source>
</evidence>
<feature type="transmembrane region" description="Helical" evidence="7">
    <location>
        <begin position="13"/>
        <end position="37"/>
    </location>
</feature>
<organism evidence="8 9">
    <name type="scientific">Methanoculleus frigidifontis</name>
    <dbReference type="NCBI Taxonomy" id="2584085"/>
    <lineage>
        <taxon>Archaea</taxon>
        <taxon>Methanobacteriati</taxon>
        <taxon>Methanobacteriota</taxon>
        <taxon>Stenosarchaea group</taxon>
        <taxon>Methanomicrobia</taxon>
        <taxon>Methanomicrobiales</taxon>
        <taxon>Methanomicrobiaceae</taxon>
        <taxon>Methanoculleus</taxon>
    </lineage>
</organism>
<comment type="subcellular location">
    <subcellularLocation>
        <location evidence="1 7">Cell membrane</location>
        <topology evidence="1 7">Multi-pass membrane protein</topology>
    </subcellularLocation>
</comment>
<feature type="transmembrane region" description="Helical" evidence="7">
    <location>
        <begin position="143"/>
        <end position="163"/>
    </location>
</feature>
<feature type="transmembrane region" description="Helical" evidence="7">
    <location>
        <begin position="72"/>
        <end position="92"/>
    </location>
</feature>
<reference evidence="8" key="1">
    <citation type="submission" date="2019-05" db="EMBL/GenBank/DDBJ databases">
        <title>Methanoculleus sp. FWC-SCC1, a methanogenic archaeon isolated from deep marine cold seep.</title>
        <authorList>
            <person name="Chen Y.-W."/>
            <person name="Chen S.-C."/>
            <person name="Teng N.-H."/>
            <person name="Lai M.-C."/>
        </authorList>
    </citation>
    <scope>NUCLEOTIDE SEQUENCE</scope>
    <source>
        <strain evidence="8">FWC-SCC1</strain>
    </source>
</reference>
<sequence>MATISGTEGLLEFALVSFASLIAIINPASTTAVSTALLEGMHESERRKVIRQALKISLIVMVFFAFTGQLLFSFFSITVPAFRIAGGILLVSTATEMLKPRKETYSGEELENIAIVPLAFPLTCGAGTITTVILLASGSNGPLQLAVVVGAILLAIAISYAGMLYGPEIFRYIGREGLNVIPKLMAIIVLALAVQFIISGIAEALPQIVSNL</sequence>
<dbReference type="PANTHER" id="PTHR33508">
    <property type="entry name" value="UPF0056 MEMBRANE PROTEIN YHCE"/>
    <property type="match status" value="1"/>
</dbReference>
<keyword evidence="9" id="KW-1185">Reference proteome</keyword>
<keyword evidence="4 7" id="KW-0812">Transmembrane</keyword>
<comment type="caution">
    <text evidence="8">The sequence shown here is derived from an EMBL/GenBank/DDBJ whole genome shotgun (WGS) entry which is preliminary data.</text>
</comment>
<evidence type="ECO:0000313" key="9">
    <source>
        <dbReference type="Proteomes" id="UP001168338"/>
    </source>
</evidence>
<gene>
    <name evidence="8" type="ORF">FGU65_09515</name>
</gene>
<dbReference type="RefSeq" id="WP_301664271.1">
    <property type="nucleotide sequence ID" value="NZ_VCYH01000006.1"/>
</dbReference>
<dbReference type="InterPro" id="IPR002771">
    <property type="entry name" value="Multi_antbiot-R_MarC"/>
</dbReference>
<keyword evidence="3" id="KW-1003">Cell membrane</keyword>
<accession>A0ABT8MB10</accession>
<dbReference type="Proteomes" id="UP001168338">
    <property type="component" value="Unassembled WGS sequence"/>
</dbReference>
<evidence type="ECO:0000256" key="2">
    <source>
        <dbReference type="ARBA" id="ARBA00009784"/>
    </source>
</evidence>
<evidence type="ECO:0000313" key="8">
    <source>
        <dbReference type="EMBL" id="MDN7025123.1"/>
    </source>
</evidence>
<keyword evidence="6 7" id="KW-0472">Membrane</keyword>
<comment type="similarity">
    <text evidence="2 7">Belongs to the UPF0056 (MarC) family.</text>
</comment>
<proteinExistence type="inferred from homology"/>
<evidence type="ECO:0000256" key="7">
    <source>
        <dbReference type="RuleBase" id="RU362048"/>
    </source>
</evidence>
<dbReference type="NCBIfam" id="TIGR00427">
    <property type="entry name" value="NAAT family transporter"/>
    <property type="match status" value="1"/>
</dbReference>
<evidence type="ECO:0000256" key="6">
    <source>
        <dbReference type="ARBA" id="ARBA00023136"/>
    </source>
</evidence>
<evidence type="ECO:0000256" key="5">
    <source>
        <dbReference type="ARBA" id="ARBA00022989"/>
    </source>
</evidence>
<evidence type="ECO:0000256" key="1">
    <source>
        <dbReference type="ARBA" id="ARBA00004651"/>
    </source>
</evidence>
<dbReference type="EMBL" id="VCYH01000006">
    <property type="protein sequence ID" value="MDN7025123.1"/>
    <property type="molecule type" value="Genomic_DNA"/>
</dbReference>
<dbReference type="Pfam" id="PF01914">
    <property type="entry name" value="MarC"/>
    <property type="match status" value="1"/>
</dbReference>
<evidence type="ECO:0000256" key="3">
    <source>
        <dbReference type="ARBA" id="ARBA00022475"/>
    </source>
</evidence>
<feature type="transmembrane region" description="Helical" evidence="7">
    <location>
        <begin position="113"/>
        <end position="137"/>
    </location>
</feature>
<keyword evidence="5 7" id="KW-1133">Transmembrane helix</keyword>
<feature type="transmembrane region" description="Helical" evidence="7">
    <location>
        <begin position="49"/>
        <end position="66"/>
    </location>
</feature>
<feature type="transmembrane region" description="Helical" evidence="7">
    <location>
        <begin position="184"/>
        <end position="202"/>
    </location>
</feature>
<dbReference type="PANTHER" id="PTHR33508:SF1">
    <property type="entry name" value="UPF0056 MEMBRANE PROTEIN YHCE"/>
    <property type="match status" value="1"/>
</dbReference>